<keyword evidence="8" id="KW-1185">Reference proteome</keyword>
<comment type="similarity">
    <text evidence="1">Belongs to the sigma-70 factor family. ECF subfamily.</text>
</comment>
<dbReference type="Gene3D" id="1.10.10.10">
    <property type="entry name" value="Winged helix-like DNA-binding domain superfamily/Winged helix DNA-binding domain"/>
    <property type="match status" value="1"/>
</dbReference>
<dbReference type="InterPro" id="IPR036388">
    <property type="entry name" value="WH-like_DNA-bd_sf"/>
</dbReference>
<keyword evidence="4" id="KW-0804">Transcription</keyword>
<dbReference type="EMBL" id="JBEXAC010000001">
    <property type="protein sequence ID" value="MET6996718.1"/>
    <property type="molecule type" value="Genomic_DNA"/>
</dbReference>
<feature type="domain" description="RNA polymerase sigma factor 70 region 4 type 2" evidence="6">
    <location>
        <begin position="126"/>
        <end position="174"/>
    </location>
</feature>
<evidence type="ECO:0000256" key="2">
    <source>
        <dbReference type="ARBA" id="ARBA00023015"/>
    </source>
</evidence>
<dbReference type="NCBIfam" id="TIGR02937">
    <property type="entry name" value="sigma70-ECF"/>
    <property type="match status" value="1"/>
</dbReference>
<feature type="domain" description="RNA polymerase sigma-70 region 2" evidence="5">
    <location>
        <begin position="22"/>
        <end position="84"/>
    </location>
</feature>
<keyword evidence="2" id="KW-0805">Transcription regulation</keyword>
<evidence type="ECO:0000313" key="7">
    <source>
        <dbReference type="EMBL" id="MET6996718.1"/>
    </source>
</evidence>
<dbReference type="InterPro" id="IPR013324">
    <property type="entry name" value="RNA_pol_sigma_r3/r4-like"/>
</dbReference>
<gene>
    <name evidence="7" type="ORF">ABR189_05045</name>
</gene>
<protein>
    <submittedName>
        <fullName evidence="7">RNA polymerase sigma-70 factor</fullName>
    </submittedName>
</protein>
<dbReference type="InterPro" id="IPR039425">
    <property type="entry name" value="RNA_pol_sigma-70-like"/>
</dbReference>
<comment type="caution">
    <text evidence="7">The sequence shown here is derived from an EMBL/GenBank/DDBJ whole genome shotgun (WGS) entry which is preliminary data.</text>
</comment>
<proteinExistence type="inferred from homology"/>
<dbReference type="InterPro" id="IPR013325">
    <property type="entry name" value="RNA_pol_sigma_r2"/>
</dbReference>
<dbReference type="Proteomes" id="UP001549749">
    <property type="component" value="Unassembled WGS sequence"/>
</dbReference>
<evidence type="ECO:0000256" key="1">
    <source>
        <dbReference type="ARBA" id="ARBA00010641"/>
    </source>
</evidence>
<evidence type="ECO:0000313" key="8">
    <source>
        <dbReference type="Proteomes" id="UP001549749"/>
    </source>
</evidence>
<dbReference type="SUPFAM" id="SSF88946">
    <property type="entry name" value="Sigma2 domain of RNA polymerase sigma factors"/>
    <property type="match status" value="1"/>
</dbReference>
<dbReference type="SUPFAM" id="SSF88659">
    <property type="entry name" value="Sigma3 and sigma4 domains of RNA polymerase sigma factors"/>
    <property type="match status" value="1"/>
</dbReference>
<dbReference type="InterPro" id="IPR014284">
    <property type="entry name" value="RNA_pol_sigma-70_dom"/>
</dbReference>
<accession>A0ABV2T130</accession>
<evidence type="ECO:0000259" key="5">
    <source>
        <dbReference type="Pfam" id="PF04542"/>
    </source>
</evidence>
<dbReference type="InterPro" id="IPR013249">
    <property type="entry name" value="RNA_pol_sigma70_r4_t2"/>
</dbReference>
<dbReference type="InterPro" id="IPR007627">
    <property type="entry name" value="RNA_pol_sigma70_r2"/>
</dbReference>
<evidence type="ECO:0000256" key="4">
    <source>
        <dbReference type="ARBA" id="ARBA00023163"/>
    </source>
</evidence>
<organism evidence="7 8">
    <name type="scientific">Chitinophaga defluvii</name>
    <dbReference type="NCBI Taxonomy" id="3163343"/>
    <lineage>
        <taxon>Bacteria</taxon>
        <taxon>Pseudomonadati</taxon>
        <taxon>Bacteroidota</taxon>
        <taxon>Chitinophagia</taxon>
        <taxon>Chitinophagales</taxon>
        <taxon>Chitinophagaceae</taxon>
        <taxon>Chitinophaga</taxon>
    </lineage>
</organism>
<keyword evidence="3" id="KW-0731">Sigma factor</keyword>
<reference evidence="7 8" key="1">
    <citation type="submission" date="2024-06" db="EMBL/GenBank/DDBJ databases">
        <title>Chitinophaga defluvii sp. nov., isolated from municipal sewage.</title>
        <authorList>
            <person name="Zhang L."/>
        </authorList>
    </citation>
    <scope>NUCLEOTIDE SEQUENCE [LARGE SCALE GENOMIC DNA]</scope>
    <source>
        <strain evidence="7 8">H8</strain>
    </source>
</reference>
<name>A0ABV2T130_9BACT</name>
<evidence type="ECO:0000259" key="6">
    <source>
        <dbReference type="Pfam" id="PF08281"/>
    </source>
</evidence>
<dbReference type="NCBIfam" id="TIGR02985">
    <property type="entry name" value="Sig70_bacteroi1"/>
    <property type="match status" value="1"/>
</dbReference>
<dbReference type="PANTHER" id="PTHR43133">
    <property type="entry name" value="RNA POLYMERASE ECF-TYPE SIGMA FACTO"/>
    <property type="match status" value="1"/>
</dbReference>
<dbReference type="Pfam" id="PF08281">
    <property type="entry name" value="Sigma70_r4_2"/>
    <property type="match status" value="1"/>
</dbReference>
<dbReference type="RefSeq" id="WP_354659359.1">
    <property type="nucleotide sequence ID" value="NZ_JBEXAC010000001.1"/>
</dbReference>
<sequence length="194" mass="23165">MLSTIDLEKVKEGDTESFREFYTLFYPKLKAFACRFVDEPTSHDLVQEVFAAFFEKRSTIQINHIQSYLYKWTQNRCLNYLRDRMTAKEYESRLVIAEARMAFLEKNMDTNEVLKRVFNNDLREVINASIAKLPPKCAQVFRYCYWDELKHKEIAEIMGISHRTVEAHIRQAITFLRKDLKDILLLFLMFIDVK</sequence>
<dbReference type="PANTHER" id="PTHR43133:SF46">
    <property type="entry name" value="RNA POLYMERASE SIGMA-70 FACTOR ECF SUBFAMILY"/>
    <property type="match status" value="1"/>
</dbReference>
<evidence type="ECO:0000256" key="3">
    <source>
        <dbReference type="ARBA" id="ARBA00023082"/>
    </source>
</evidence>
<dbReference type="InterPro" id="IPR014327">
    <property type="entry name" value="RNA_pol_sigma70_bacteroid"/>
</dbReference>
<dbReference type="Gene3D" id="1.10.1740.10">
    <property type="match status" value="1"/>
</dbReference>
<dbReference type="Pfam" id="PF04542">
    <property type="entry name" value="Sigma70_r2"/>
    <property type="match status" value="1"/>
</dbReference>